<keyword evidence="2" id="KW-1185">Reference proteome</keyword>
<organism evidence="1 2">
    <name type="scientific">Austropuccinia psidii MF-1</name>
    <dbReference type="NCBI Taxonomy" id="1389203"/>
    <lineage>
        <taxon>Eukaryota</taxon>
        <taxon>Fungi</taxon>
        <taxon>Dikarya</taxon>
        <taxon>Basidiomycota</taxon>
        <taxon>Pucciniomycotina</taxon>
        <taxon>Pucciniomycetes</taxon>
        <taxon>Pucciniales</taxon>
        <taxon>Sphaerophragmiaceae</taxon>
        <taxon>Austropuccinia</taxon>
    </lineage>
</organism>
<proteinExistence type="predicted"/>
<comment type="caution">
    <text evidence="1">The sequence shown here is derived from an EMBL/GenBank/DDBJ whole genome shotgun (WGS) entry which is preliminary data.</text>
</comment>
<sequence length="156" mass="18687">MRITYLNDKAFTQDIQRSFARDLQSTNQQTKENIDEDADWIRSTLKDAYLKQGKWVNTNTCKEKAWWDKRVLNPIVRERNRARRWLLLTRSAEENNCYKHWQQAFKAKVEELKRNHWQNFLATNEPNHVFDAFQFTKTMASGEVQLLKTPEGHLTN</sequence>
<reference evidence="1" key="1">
    <citation type="submission" date="2021-03" db="EMBL/GenBank/DDBJ databases">
        <title>Draft genome sequence of rust myrtle Austropuccinia psidii MF-1, a brazilian biotype.</title>
        <authorList>
            <person name="Quecine M.C."/>
            <person name="Pachon D.M.R."/>
            <person name="Bonatelli M.L."/>
            <person name="Correr F.H."/>
            <person name="Franceschini L.M."/>
            <person name="Leite T.F."/>
            <person name="Margarido G.R.A."/>
            <person name="Almeida C.A."/>
            <person name="Ferrarezi J.A."/>
            <person name="Labate C.A."/>
        </authorList>
    </citation>
    <scope>NUCLEOTIDE SEQUENCE</scope>
    <source>
        <strain evidence="1">MF-1</strain>
    </source>
</reference>
<dbReference type="Proteomes" id="UP000765509">
    <property type="component" value="Unassembled WGS sequence"/>
</dbReference>
<gene>
    <name evidence="1" type="ORF">O181_014285</name>
</gene>
<name>A0A9Q3C1K7_9BASI</name>
<accession>A0A9Q3C1K7</accession>
<protein>
    <submittedName>
        <fullName evidence="1">Uncharacterized protein</fullName>
    </submittedName>
</protein>
<evidence type="ECO:0000313" key="2">
    <source>
        <dbReference type="Proteomes" id="UP000765509"/>
    </source>
</evidence>
<dbReference type="AlphaFoldDB" id="A0A9Q3C1K7"/>
<dbReference type="OrthoDB" id="2717295at2759"/>
<evidence type="ECO:0000313" key="1">
    <source>
        <dbReference type="EMBL" id="MBW0474570.1"/>
    </source>
</evidence>
<dbReference type="EMBL" id="AVOT02003783">
    <property type="protein sequence ID" value="MBW0474570.1"/>
    <property type="molecule type" value="Genomic_DNA"/>
</dbReference>